<dbReference type="Pfam" id="PF00561">
    <property type="entry name" value="Abhydrolase_1"/>
    <property type="match status" value="1"/>
</dbReference>
<dbReference type="Gene3D" id="3.40.50.1820">
    <property type="entry name" value="alpha/beta hydrolase"/>
    <property type="match status" value="1"/>
</dbReference>
<gene>
    <name evidence="2" type="ORF">Q5707_00375</name>
</gene>
<dbReference type="InterPro" id="IPR000073">
    <property type="entry name" value="AB_hydrolase_1"/>
</dbReference>
<dbReference type="SUPFAM" id="SSF53474">
    <property type="entry name" value="alpha/beta-Hydrolases"/>
    <property type="match status" value="1"/>
</dbReference>
<dbReference type="GO" id="GO:0047372">
    <property type="term" value="F:monoacylglycerol lipase activity"/>
    <property type="evidence" value="ECO:0007669"/>
    <property type="project" value="TreeGrafter"/>
</dbReference>
<keyword evidence="2" id="KW-0378">Hydrolase</keyword>
<reference evidence="2" key="1">
    <citation type="submission" date="2023-07" db="EMBL/GenBank/DDBJ databases">
        <title>Genomic analysis of Rhodococcus opacus VOC-14 with glycol ethers degradation activity.</title>
        <authorList>
            <person name="Narkevich D.A."/>
            <person name="Hlushen A.M."/>
            <person name="Akhremchuk A.E."/>
            <person name="Sikolenko M.A."/>
            <person name="Valentovich L.N."/>
        </authorList>
    </citation>
    <scope>NUCLEOTIDE SEQUENCE</scope>
    <source>
        <strain evidence="2">VOC-14</strain>
    </source>
</reference>
<organism evidence="2 3">
    <name type="scientific">Rhodococcus opacus</name>
    <name type="common">Nocardia opaca</name>
    <dbReference type="NCBI Taxonomy" id="37919"/>
    <lineage>
        <taxon>Bacteria</taxon>
        <taxon>Bacillati</taxon>
        <taxon>Actinomycetota</taxon>
        <taxon>Actinomycetes</taxon>
        <taxon>Mycobacteriales</taxon>
        <taxon>Nocardiaceae</taxon>
        <taxon>Rhodococcus</taxon>
    </lineage>
</organism>
<dbReference type="Proteomes" id="UP001231166">
    <property type="component" value="Chromosome"/>
</dbReference>
<dbReference type="InterPro" id="IPR029058">
    <property type="entry name" value="AB_hydrolase_fold"/>
</dbReference>
<dbReference type="InterPro" id="IPR050266">
    <property type="entry name" value="AB_hydrolase_sf"/>
</dbReference>
<evidence type="ECO:0000313" key="3">
    <source>
        <dbReference type="Proteomes" id="UP001231166"/>
    </source>
</evidence>
<sequence>MADLRGAQRDSRHPGKGWFHVKRPGEMVAGVHVMVDGEGPPVVLYGGLGGNWFDWDEVVELLSETCLVVRIDRPGYGLSPPSAERPSARGEAARIADVLDALSVTTPAVLVGHSLGGIYVEAFARLYPDRTGGVILLDATVTAHPHRVIPTRWRVTMGRRAARTASRVGLQRLLGPTVRRILNHSTPPGGIAPGTRRWVERIYREPAYLESSIVENASYPALAQELAALRETTTMTAPVVVAAAHTGRPTPWGSAWIRMQRQFAEFLGAAFRVVRPAHHHAMIDQPGQIAVLVRELAS</sequence>
<dbReference type="EMBL" id="CP130953">
    <property type="protein sequence ID" value="WLF47508.1"/>
    <property type="molecule type" value="Genomic_DNA"/>
</dbReference>
<feature type="domain" description="AB hydrolase-1" evidence="1">
    <location>
        <begin position="40"/>
        <end position="285"/>
    </location>
</feature>
<proteinExistence type="predicted"/>
<protein>
    <submittedName>
        <fullName evidence="2">Alpha/beta fold hydrolase</fullName>
    </submittedName>
</protein>
<dbReference type="AlphaFoldDB" id="A0AAX3YE95"/>
<dbReference type="PANTHER" id="PTHR43798:SF33">
    <property type="entry name" value="HYDROLASE, PUTATIVE (AFU_ORTHOLOGUE AFUA_2G14860)-RELATED"/>
    <property type="match status" value="1"/>
</dbReference>
<dbReference type="GO" id="GO:0046464">
    <property type="term" value="P:acylglycerol catabolic process"/>
    <property type="evidence" value="ECO:0007669"/>
    <property type="project" value="TreeGrafter"/>
</dbReference>
<dbReference type="PANTHER" id="PTHR43798">
    <property type="entry name" value="MONOACYLGLYCEROL LIPASE"/>
    <property type="match status" value="1"/>
</dbReference>
<evidence type="ECO:0000259" key="1">
    <source>
        <dbReference type="Pfam" id="PF00561"/>
    </source>
</evidence>
<name>A0AAX3YE95_RHOOP</name>
<dbReference type="PRINTS" id="PR00111">
    <property type="entry name" value="ABHYDROLASE"/>
</dbReference>
<dbReference type="GO" id="GO:0016020">
    <property type="term" value="C:membrane"/>
    <property type="evidence" value="ECO:0007669"/>
    <property type="project" value="TreeGrafter"/>
</dbReference>
<evidence type="ECO:0000313" key="2">
    <source>
        <dbReference type="EMBL" id="WLF47508.1"/>
    </source>
</evidence>
<accession>A0AAX3YE95</accession>